<sequence>MCKMRKDERQETETLKNDSNREDRCVGKTNGQAGEAREVMIWEKGPATRDGGQSQGESTVRAVPLGEGTNKGRPPVIVIVSSGFGAGSRSAAPLRMTGKRMDSGLRMAA</sequence>
<comment type="caution">
    <text evidence="2">The sequence shown here is derived from an EMBL/GenBank/DDBJ whole genome shotgun (WGS) entry which is preliminary data.</text>
</comment>
<evidence type="ECO:0000313" key="3">
    <source>
        <dbReference type="Proteomes" id="UP000574133"/>
    </source>
</evidence>
<dbReference type="EMBL" id="JACJVN010000024">
    <property type="protein sequence ID" value="MBB6676982.1"/>
    <property type="molecule type" value="Genomic_DNA"/>
</dbReference>
<evidence type="ECO:0000313" key="2">
    <source>
        <dbReference type="EMBL" id="MBB6676982.1"/>
    </source>
</evidence>
<dbReference type="AlphaFoldDB" id="A0A841T7U3"/>
<evidence type="ECO:0000256" key="1">
    <source>
        <dbReference type="SAM" id="MobiDB-lite"/>
    </source>
</evidence>
<feature type="compositionally biased region" description="Basic and acidic residues" evidence="1">
    <location>
        <begin position="1"/>
        <end position="26"/>
    </location>
</feature>
<organism evidence="2 3">
    <name type="scientific">Cohnella lubricantis</name>
    <dbReference type="NCBI Taxonomy" id="2163172"/>
    <lineage>
        <taxon>Bacteria</taxon>
        <taxon>Bacillati</taxon>
        <taxon>Bacillota</taxon>
        <taxon>Bacilli</taxon>
        <taxon>Bacillales</taxon>
        <taxon>Paenibacillaceae</taxon>
        <taxon>Cohnella</taxon>
    </lineage>
</organism>
<feature type="region of interest" description="Disordered" evidence="1">
    <location>
        <begin position="87"/>
        <end position="109"/>
    </location>
</feature>
<keyword evidence="3" id="KW-1185">Reference proteome</keyword>
<feature type="region of interest" description="Disordered" evidence="1">
    <location>
        <begin position="1"/>
        <end position="74"/>
    </location>
</feature>
<gene>
    <name evidence="2" type="ORF">H4Q31_06510</name>
</gene>
<dbReference type="Proteomes" id="UP000574133">
    <property type="component" value="Unassembled WGS sequence"/>
</dbReference>
<name>A0A841T7U3_9BACL</name>
<proteinExistence type="predicted"/>
<dbReference type="RefSeq" id="WP_185178264.1">
    <property type="nucleotide sequence ID" value="NZ_CBCSEP010000008.1"/>
</dbReference>
<reference evidence="2 3" key="1">
    <citation type="submission" date="2020-08" db="EMBL/GenBank/DDBJ databases">
        <title>Cohnella phylogeny.</title>
        <authorList>
            <person name="Dunlap C."/>
        </authorList>
    </citation>
    <scope>NUCLEOTIDE SEQUENCE [LARGE SCALE GENOMIC DNA]</scope>
    <source>
        <strain evidence="2 3">DSM 103658</strain>
    </source>
</reference>
<protein>
    <submittedName>
        <fullName evidence="2">Uncharacterized protein</fullName>
    </submittedName>
</protein>
<accession>A0A841T7U3</accession>